<feature type="transmembrane region" description="Helical" evidence="5">
    <location>
        <begin position="43"/>
        <end position="65"/>
    </location>
</feature>
<feature type="transmembrane region" description="Helical" evidence="5">
    <location>
        <begin position="96"/>
        <end position="112"/>
    </location>
</feature>
<feature type="transmembrane region" description="Helical" evidence="5">
    <location>
        <begin position="72"/>
        <end position="90"/>
    </location>
</feature>
<evidence type="ECO:0000256" key="2">
    <source>
        <dbReference type="ARBA" id="ARBA00022692"/>
    </source>
</evidence>
<evidence type="ECO:0000313" key="8">
    <source>
        <dbReference type="Proteomes" id="UP001336835"/>
    </source>
</evidence>
<dbReference type="EMBL" id="JAZDQT010000002">
    <property type="protein sequence ID" value="MEE1946206.1"/>
    <property type="molecule type" value="Genomic_DNA"/>
</dbReference>
<evidence type="ECO:0000256" key="1">
    <source>
        <dbReference type="ARBA" id="ARBA00004141"/>
    </source>
</evidence>
<evidence type="ECO:0000259" key="6">
    <source>
        <dbReference type="Pfam" id="PF07291"/>
    </source>
</evidence>
<comment type="subcellular location">
    <subcellularLocation>
        <location evidence="1">Membrane</location>
        <topology evidence="1">Multi-pass membrane protein</topology>
    </subcellularLocation>
</comment>
<gene>
    <name evidence="7" type="ORF">VRU48_13870</name>
</gene>
<reference evidence="7 8" key="1">
    <citation type="submission" date="2024-01" db="EMBL/GenBank/DDBJ databases">
        <title>Pedobacter sp. nov., isolated from fresh soil.</title>
        <authorList>
            <person name="Le N.T.T."/>
        </authorList>
    </citation>
    <scope>NUCLEOTIDE SEQUENCE [LARGE SCALE GENOMIC DNA]</scope>
    <source>
        <strain evidence="7 8">KR3-3</strain>
    </source>
</reference>
<evidence type="ECO:0000256" key="3">
    <source>
        <dbReference type="ARBA" id="ARBA00022989"/>
    </source>
</evidence>
<evidence type="ECO:0000256" key="5">
    <source>
        <dbReference type="SAM" id="Phobius"/>
    </source>
</evidence>
<sequence>MKIVKTIICVLFGLMFINAGLNKFFNYMPTPKLSQEQLDVFGAFMKITWLMPLVGTIEVLGGLLFAIPKTRALGALVILPVMVGILVHSMTMDHSALAMVSVLALINLWMIADNWNKYKPMVA</sequence>
<keyword evidence="8" id="KW-1185">Reference proteome</keyword>
<keyword evidence="4 5" id="KW-0472">Membrane</keyword>
<dbReference type="InterPro" id="IPR009908">
    <property type="entry name" value="Methylamine_util_MauE"/>
</dbReference>
<proteinExistence type="predicted"/>
<feature type="domain" description="Methylamine utilisation protein MauE" evidence="6">
    <location>
        <begin position="1"/>
        <end position="87"/>
    </location>
</feature>
<keyword evidence="3 5" id="KW-1133">Transmembrane helix</keyword>
<dbReference type="Pfam" id="PF07291">
    <property type="entry name" value="MauE"/>
    <property type="match status" value="1"/>
</dbReference>
<protein>
    <submittedName>
        <fullName evidence="7">MauE/DoxX family redox-associated membrane protein</fullName>
    </submittedName>
</protein>
<evidence type="ECO:0000256" key="4">
    <source>
        <dbReference type="ARBA" id="ARBA00023136"/>
    </source>
</evidence>
<keyword evidence="2 5" id="KW-0812">Transmembrane</keyword>
<organism evidence="7 8">
    <name type="scientific">Pedobacter albus</name>
    <dbReference type="NCBI Taxonomy" id="3113905"/>
    <lineage>
        <taxon>Bacteria</taxon>
        <taxon>Pseudomonadati</taxon>
        <taxon>Bacteroidota</taxon>
        <taxon>Sphingobacteriia</taxon>
        <taxon>Sphingobacteriales</taxon>
        <taxon>Sphingobacteriaceae</taxon>
        <taxon>Pedobacter</taxon>
    </lineage>
</organism>
<evidence type="ECO:0000313" key="7">
    <source>
        <dbReference type="EMBL" id="MEE1946206.1"/>
    </source>
</evidence>
<comment type="caution">
    <text evidence="7">The sequence shown here is derived from an EMBL/GenBank/DDBJ whole genome shotgun (WGS) entry which is preliminary data.</text>
</comment>
<dbReference type="Proteomes" id="UP001336835">
    <property type="component" value="Unassembled WGS sequence"/>
</dbReference>
<dbReference type="RefSeq" id="WP_330108514.1">
    <property type="nucleotide sequence ID" value="NZ_JAZDQT010000002.1"/>
</dbReference>
<accession>A0ABU7IA26</accession>
<name>A0ABU7IA26_9SPHI</name>